<dbReference type="GO" id="GO:0046872">
    <property type="term" value="F:metal ion binding"/>
    <property type="evidence" value="ECO:0007669"/>
    <property type="project" value="UniProtKB-KW"/>
</dbReference>
<comment type="caution">
    <text evidence="9">The sequence shown here is derived from an EMBL/GenBank/DDBJ whole genome shotgun (WGS) entry which is preliminary data.</text>
</comment>
<sequence length="667" mass="69277">MAAPAPHPALAGAVTWLFVPAVRPDRYAKAVAAGADAVIVDLEDSVPAGAKAEARRALAEAWPRALRPALTEAGGPAVVVRVNARTAPEFAEDAALCRELGPAAVVLPKAESAQDVRAAAQACGAPVLPLVETARALVDLRSVAGCEESARLLFGGVDLALDLGVSDDAALDSARADLVRHSAAFRLPPPVDGVTTAVRDPDAAARDAARARRWGFGGKLCVHPSQVAAVAGAFAPEPAEVEWARGVLAAADEAGAAGEGAVARDGEMIDRPVVERARRLLERAERAGRGGGTGNAGSIGSAGSPEPADWAGRRVGGAPGGSAAGAEGDRPRGEPVDIAHLRDFIAVIDSGSFTRAAARLFVSQPAVSQRMTQLESELGVRLVERGPRGVVPTPAGRALYRDAQHLVRQFDRITQDVGSDRHTIQGAVAVGLPTTVAVYLAPALFTWTKRHYPGVHLQIFESMSGYIQELLHVGRLDLAVLFRADDAPRAGETVLYAEELYLVGRRTGACPAPDAAADAAGGGAVGSGVGEVPLAGLRGLPLVVPGRRSNLRDILDRAFADRGWTPTIAADVESLGTMTRIAESGEAWAVLPMSSVTALMRTPGLEVRRIVDPVLDRYVAVCTVSDYYEPRDAVSAVRHGIVEVTTALGAKGEWPGIRLAEGGDGPD</sequence>
<dbReference type="PANTHER" id="PTHR30293:SF0">
    <property type="entry name" value="NITROGEN ASSIMILATION REGULATORY PROTEIN NAC"/>
    <property type="match status" value="1"/>
</dbReference>
<dbReference type="Gene3D" id="3.20.20.60">
    <property type="entry name" value="Phosphoenolpyruvate-binding domains"/>
    <property type="match status" value="1"/>
</dbReference>
<keyword evidence="6" id="KW-0804">Transcription</keyword>
<comment type="similarity">
    <text evidence="1">Belongs to the LysR transcriptional regulatory family.</text>
</comment>
<dbReference type="GO" id="GO:0003700">
    <property type="term" value="F:DNA-binding transcription factor activity"/>
    <property type="evidence" value="ECO:0007669"/>
    <property type="project" value="InterPro"/>
</dbReference>
<dbReference type="Gene3D" id="3.40.190.290">
    <property type="match status" value="1"/>
</dbReference>
<evidence type="ECO:0000259" key="8">
    <source>
        <dbReference type="PROSITE" id="PS50931"/>
    </source>
</evidence>
<dbReference type="SUPFAM" id="SSF46785">
    <property type="entry name" value="Winged helix' DNA-binding domain"/>
    <property type="match status" value="1"/>
</dbReference>
<dbReference type="PANTHER" id="PTHR30293">
    <property type="entry name" value="TRANSCRIPTIONAL REGULATORY PROTEIN NAC-RELATED"/>
    <property type="match status" value="1"/>
</dbReference>
<dbReference type="SUPFAM" id="SSF51621">
    <property type="entry name" value="Phosphoenolpyruvate/pyruvate domain"/>
    <property type="match status" value="1"/>
</dbReference>
<accession>A0A853BY32</accession>
<dbReference type="RefSeq" id="WP_246425177.1">
    <property type="nucleotide sequence ID" value="NZ_JACCFO010000001.1"/>
</dbReference>
<name>A0A853BY32_9ACTN</name>
<reference evidence="9 10" key="1">
    <citation type="submission" date="2020-07" db="EMBL/GenBank/DDBJ databases">
        <title>Sequencing the genomes of 1000 actinobacteria strains.</title>
        <authorList>
            <person name="Klenk H.-P."/>
        </authorList>
    </citation>
    <scope>NUCLEOTIDE SEQUENCE [LARGE SCALE GENOMIC DNA]</scope>
    <source>
        <strain evidence="9 10">DSM 45927</strain>
    </source>
</reference>
<keyword evidence="9" id="KW-0456">Lyase</keyword>
<dbReference type="GO" id="GO:0016829">
    <property type="term" value="F:lyase activity"/>
    <property type="evidence" value="ECO:0007669"/>
    <property type="project" value="UniProtKB-KW"/>
</dbReference>
<dbReference type="FunFam" id="1.10.10.10:FF:000001">
    <property type="entry name" value="LysR family transcriptional regulator"/>
    <property type="match status" value="1"/>
</dbReference>
<evidence type="ECO:0000256" key="5">
    <source>
        <dbReference type="ARBA" id="ARBA00023159"/>
    </source>
</evidence>
<dbReference type="AlphaFoldDB" id="A0A853BY32"/>
<evidence type="ECO:0000256" key="6">
    <source>
        <dbReference type="ARBA" id="ARBA00023163"/>
    </source>
</evidence>
<dbReference type="SUPFAM" id="SSF53850">
    <property type="entry name" value="Periplasmic binding protein-like II"/>
    <property type="match status" value="1"/>
</dbReference>
<proteinExistence type="inferred from homology"/>
<dbReference type="Pfam" id="PF03328">
    <property type="entry name" value="HpcH_HpaI"/>
    <property type="match status" value="1"/>
</dbReference>
<keyword evidence="2" id="KW-0479">Metal-binding</keyword>
<keyword evidence="4 9" id="KW-0238">DNA-binding</keyword>
<dbReference type="PRINTS" id="PR00039">
    <property type="entry name" value="HTHLYSR"/>
</dbReference>
<gene>
    <name evidence="9" type="ORF">HNR12_005349</name>
</gene>
<dbReference type="Gene3D" id="1.10.10.10">
    <property type="entry name" value="Winged helix-like DNA-binding domain superfamily/Winged helix DNA-binding domain"/>
    <property type="match status" value="1"/>
</dbReference>
<dbReference type="InterPro" id="IPR040442">
    <property type="entry name" value="Pyrv_kinase-like_dom_sf"/>
</dbReference>
<dbReference type="InterPro" id="IPR036390">
    <property type="entry name" value="WH_DNA-bd_sf"/>
</dbReference>
<dbReference type="Pfam" id="PF03466">
    <property type="entry name" value="LysR_substrate"/>
    <property type="match status" value="1"/>
</dbReference>
<dbReference type="Proteomes" id="UP000575985">
    <property type="component" value="Unassembled WGS sequence"/>
</dbReference>
<dbReference type="InterPro" id="IPR036388">
    <property type="entry name" value="WH-like_DNA-bd_sf"/>
</dbReference>
<feature type="compositionally biased region" description="Gly residues" evidence="7">
    <location>
        <begin position="314"/>
        <end position="323"/>
    </location>
</feature>
<evidence type="ECO:0000256" key="7">
    <source>
        <dbReference type="SAM" id="MobiDB-lite"/>
    </source>
</evidence>
<keyword evidence="5" id="KW-0010">Activator</keyword>
<feature type="region of interest" description="Disordered" evidence="7">
    <location>
        <begin position="284"/>
        <end position="334"/>
    </location>
</feature>
<dbReference type="GO" id="GO:0003677">
    <property type="term" value="F:DNA binding"/>
    <property type="evidence" value="ECO:0007669"/>
    <property type="project" value="UniProtKB-KW"/>
</dbReference>
<evidence type="ECO:0000256" key="3">
    <source>
        <dbReference type="ARBA" id="ARBA00023015"/>
    </source>
</evidence>
<dbReference type="InterPro" id="IPR005000">
    <property type="entry name" value="Aldolase/citrate-lyase_domain"/>
</dbReference>
<organism evidence="9 10">
    <name type="scientific">Streptomonospora nanhaiensis</name>
    <dbReference type="NCBI Taxonomy" id="1323731"/>
    <lineage>
        <taxon>Bacteria</taxon>
        <taxon>Bacillati</taxon>
        <taxon>Actinomycetota</taxon>
        <taxon>Actinomycetes</taxon>
        <taxon>Streptosporangiales</taxon>
        <taxon>Nocardiopsidaceae</taxon>
        <taxon>Streptomonospora</taxon>
    </lineage>
</organism>
<keyword evidence="10" id="KW-1185">Reference proteome</keyword>
<dbReference type="PROSITE" id="PS50931">
    <property type="entry name" value="HTH_LYSR"/>
    <property type="match status" value="1"/>
</dbReference>
<dbReference type="EMBL" id="JACCFO010000001">
    <property type="protein sequence ID" value="NYI99072.1"/>
    <property type="molecule type" value="Genomic_DNA"/>
</dbReference>
<evidence type="ECO:0000256" key="4">
    <source>
        <dbReference type="ARBA" id="ARBA00023125"/>
    </source>
</evidence>
<feature type="domain" description="HTH lysR-type" evidence="8">
    <location>
        <begin position="336"/>
        <end position="393"/>
    </location>
</feature>
<evidence type="ECO:0000256" key="1">
    <source>
        <dbReference type="ARBA" id="ARBA00009437"/>
    </source>
</evidence>
<dbReference type="InterPro" id="IPR000847">
    <property type="entry name" value="LysR_HTH_N"/>
</dbReference>
<dbReference type="InterPro" id="IPR015813">
    <property type="entry name" value="Pyrv/PenolPyrv_kinase-like_dom"/>
</dbReference>
<keyword evidence="3" id="KW-0805">Transcription regulation</keyword>
<dbReference type="GO" id="GO:2000142">
    <property type="term" value="P:regulation of DNA-templated transcription initiation"/>
    <property type="evidence" value="ECO:0007669"/>
    <property type="project" value="TreeGrafter"/>
</dbReference>
<dbReference type="Pfam" id="PF00126">
    <property type="entry name" value="HTH_1"/>
    <property type="match status" value="1"/>
</dbReference>
<dbReference type="InterPro" id="IPR005119">
    <property type="entry name" value="LysR_subst-bd"/>
</dbReference>
<protein>
    <submittedName>
        <fullName evidence="9">Citrate lyase beta subunit/DNA-binding transcriptional LysR family regulator</fullName>
    </submittedName>
</protein>
<evidence type="ECO:0000256" key="2">
    <source>
        <dbReference type="ARBA" id="ARBA00022723"/>
    </source>
</evidence>
<evidence type="ECO:0000313" key="10">
    <source>
        <dbReference type="Proteomes" id="UP000575985"/>
    </source>
</evidence>
<evidence type="ECO:0000313" key="9">
    <source>
        <dbReference type="EMBL" id="NYI99072.1"/>
    </source>
</evidence>